<reference evidence="3" key="1">
    <citation type="journal article" date="2019" name="Sci. Rep.">
        <title>Draft genome of Tanacetum cinerariifolium, the natural source of mosquito coil.</title>
        <authorList>
            <person name="Yamashiro T."/>
            <person name="Shiraishi A."/>
            <person name="Satake H."/>
            <person name="Nakayama K."/>
        </authorList>
    </citation>
    <scope>NUCLEOTIDE SEQUENCE</scope>
</reference>
<dbReference type="AlphaFoldDB" id="A0A6L2MD55"/>
<feature type="domain" description="GAG-pre-integrase" evidence="2">
    <location>
        <begin position="145"/>
        <end position="204"/>
    </location>
</feature>
<name>A0A6L2MD55_TANCI</name>
<evidence type="ECO:0000259" key="2">
    <source>
        <dbReference type="Pfam" id="PF13976"/>
    </source>
</evidence>
<protein>
    <recommendedName>
        <fullName evidence="2">GAG-pre-integrase domain-containing protein</fullName>
    </recommendedName>
</protein>
<comment type="caution">
    <text evidence="3">The sequence shown here is derived from an EMBL/GenBank/DDBJ whole genome shotgun (WGS) entry which is preliminary data.</text>
</comment>
<feature type="region of interest" description="Disordered" evidence="1">
    <location>
        <begin position="276"/>
        <end position="296"/>
    </location>
</feature>
<evidence type="ECO:0000313" key="3">
    <source>
        <dbReference type="EMBL" id="GEU71439.1"/>
    </source>
</evidence>
<evidence type="ECO:0000256" key="1">
    <source>
        <dbReference type="SAM" id="MobiDB-lite"/>
    </source>
</evidence>
<dbReference type="InterPro" id="IPR025724">
    <property type="entry name" value="GAG-pre-integrase_dom"/>
</dbReference>
<proteinExistence type="predicted"/>
<gene>
    <name evidence="3" type="ORF">Tci_043417</name>
</gene>
<accession>A0A6L2MD55</accession>
<dbReference type="Pfam" id="PF13976">
    <property type="entry name" value="gag_pre-integrs"/>
    <property type="match status" value="1"/>
</dbReference>
<organism evidence="3">
    <name type="scientific">Tanacetum cinerariifolium</name>
    <name type="common">Dalmatian daisy</name>
    <name type="synonym">Chrysanthemum cinerariifolium</name>
    <dbReference type="NCBI Taxonomy" id="118510"/>
    <lineage>
        <taxon>Eukaryota</taxon>
        <taxon>Viridiplantae</taxon>
        <taxon>Streptophyta</taxon>
        <taxon>Embryophyta</taxon>
        <taxon>Tracheophyta</taxon>
        <taxon>Spermatophyta</taxon>
        <taxon>Magnoliopsida</taxon>
        <taxon>eudicotyledons</taxon>
        <taxon>Gunneridae</taxon>
        <taxon>Pentapetalae</taxon>
        <taxon>asterids</taxon>
        <taxon>campanulids</taxon>
        <taxon>Asterales</taxon>
        <taxon>Asteraceae</taxon>
        <taxon>Asteroideae</taxon>
        <taxon>Anthemideae</taxon>
        <taxon>Anthemidinae</taxon>
        <taxon>Tanacetum</taxon>
    </lineage>
</organism>
<dbReference type="EMBL" id="BKCJ010006305">
    <property type="protein sequence ID" value="GEU71439.1"/>
    <property type="molecule type" value="Genomic_DNA"/>
</dbReference>
<sequence length="296" mass="34211">MYILQLTGGLMTYPPLWLEGLPFEPERDLILIMPRNLRIVSSGIKPSSRWLPVWESTMQRPTPFAVRSSMKLGQRSDLVKSKPTFSLYTKAFPPRIVLRVEKKLNVIEQPMTPAPAVVSKNDVLYFNVIPRDGIYEIDMLNLVPNVNSIYNVSNKKAKHNLDSTNLWHCRLAHISKKRIEKLQHDGILNSKDDESFDQCVSCLSGYPKETMGYYFYFPPEYKIVVTRYVEFFEKNLISQKASGRTVELEEIQEDTLPSKNTSEHLVEAKSLEPQEDVVPIRRSKRTHRAPERLCLN</sequence>